<dbReference type="Pfam" id="PF00975">
    <property type="entry name" value="Thioesterase"/>
    <property type="match status" value="1"/>
</dbReference>
<evidence type="ECO:0000313" key="4">
    <source>
        <dbReference type="EMBL" id="GLF99155.1"/>
    </source>
</evidence>
<evidence type="ECO:0000313" key="5">
    <source>
        <dbReference type="Proteomes" id="UP001291653"/>
    </source>
</evidence>
<dbReference type="EMBL" id="BSBI01000018">
    <property type="protein sequence ID" value="GLF99155.1"/>
    <property type="molecule type" value="Genomic_DNA"/>
</dbReference>
<dbReference type="InterPro" id="IPR020802">
    <property type="entry name" value="TesA-like"/>
</dbReference>
<feature type="domain" description="Thioesterase TesA-like" evidence="3">
    <location>
        <begin position="40"/>
        <end position="263"/>
    </location>
</feature>
<evidence type="ECO:0000259" key="3">
    <source>
        <dbReference type="SMART" id="SM00824"/>
    </source>
</evidence>
<protein>
    <submittedName>
        <fullName evidence="4">Alpha/beta fold hydrolase</fullName>
    </submittedName>
</protein>
<dbReference type="InterPro" id="IPR012223">
    <property type="entry name" value="TEII"/>
</dbReference>
<dbReference type="InterPro" id="IPR029058">
    <property type="entry name" value="AB_hydrolase_fold"/>
</dbReference>
<dbReference type="InterPro" id="IPR001031">
    <property type="entry name" value="Thioesterase"/>
</dbReference>
<keyword evidence="5" id="KW-1185">Reference proteome</keyword>
<gene>
    <name evidence="4" type="ORF">SYYSPA8_32680</name>
</gene>
<accession>A0ABQ5P9I0</accession>
<dbReference type="Proteomes" id="UP001291653">
    <property type="component" value="Unassembled WGS sequence"/>
</dbReference>
<name>A0ABQ5P9I0_9ACTN</name>
<sequence>MTTETTETMETTRTTEFPELIARTPYLWRAGRPESAFRLICLPHAGAGAAAYADWARLLPPEIELVAVQLPGRQNRIAEDPFTEVGPLVTTLTHALRPVLDRPYAFFGHSCGAALAFELAKAVRARGRRGPEHLFLSAQASPEFEGTPQLHQLDDDAFRAEMVALGGIDEEILRDESVMRSLIPVLRTDFTLWERHRTAPAEPLDCPITVLCGDSDPRTPTGSVTGWGKHTGADFSVRFYPGGHFYFLESGAGDVVSFLSRQLLGAPVDGRTS</sequence>
<organism evidence="4 5">
    <name type="scientific">Streptomyces yaizuensis</name>
    <dbReference type="NCBI Taxonomy" id="2989713"/>
    <lineage>
        <taxon>Bacteria</taxon>
        <taxon>Bacillati</taxon>
        <taxon>Actinomycetota</taxon>
        <taxon>Actinomycetes</taxon>
        <taxon>Kitasatosporales</taxon>
        <taxon>Streptomycetaceae</taxon>
        <taxon>Streptomyces</taxon>
    </lineage>
</organism>
<dbReference type="SMART" id="SM00824">
    <property type="entry name" value="PKS_TE"/>
    <property type="match status" value="1"/>
</dbReference>
<dbReference type="SUPFAM" id="SSF53474">
    <property type="entry name" value="alpha/beta-Hydrolases"/>
    <property type="match status" value="1"/>
</dbReference>
<evidence type="ECO:0000256" key="1">
    <source>
        <dbReference type="ARBA" id="ARBA00007169"/>
    </source>
</evidence>
<dbReference type="RefSeq" id="WP_323451108.1">
    <property type="nucleotide sequence ID" value="NZ_BSBI01000018.1"/>
</dbReference>
<dbReference type="GO" id="GO:0016787">
    <property type="term" value="F:hydrolase activity"/>
    <property type="evidence" value="ECO:0007669"/>
    <property type="project" value="UniProtKB-KW"/>
</dbReference>
<dbReference type="PANTHER" id="PTHR11487:SF0">
    <property type="entry name" value="S-ACYL FATTY ACID SYNTHASE THIOESTERASE, MEDIUM CHAIN"/>
    <property type="match status" value="1"/>
</dbReference>
<keyword evidence="2 4" id="KW-0378">Hydrolase</keyword>
<dbReference type="PANTHER" id="PTHR11487">
    <property type="entry name" value="THIOESTERASE"/>
    <property type="match status" value="1"/>
</dbReference>
<reference evidence="4 5" key="1">
    <citation type="submission" date="2022-10" db="EMBL/GenBank/DDBJ databases">
        <title>Draft genome sequence of Streptomyces sp. YSPA8.</title>
        <authorList>
            <person name="Moriuchi R."/>
            <person name="Dohra H."/>
            <person name="Yamamura H."/>
            <person name="Kodani S."/>
        </authorList>
    </citation>
    <scope>NUCLEOTIDE SEQUENCE [LARGE SCALE GENOMIC DNA]</scope>
    <source>
        <strain evidence="4 5">YSPA8</strain>
    </source>
</reference>
<proteinExistence type="inferred from homology"/>
<dbReference type="Gene3D" id="3.40.50.1820">
    <property type="entry name" value="alpha/beta hydrolase"/>
    <property type="match status" value="1"/>
</dbReference>
<evidence type="ECO:0000256" key="2">
    <source>
        <dbReference type="ARBA" id="ARBA00022801"/>
    </source>
</evidence>
<comment type="caution">
    <text evidence="4">The sequence shown here is derived from an EMBL/GenBank/DDBJ whole genome shotgun (WGS) entry which is preliminary data.</text>
</comment>
<comment type="similarity">
    <text evidence="1">Belongs to the thioesterase family.</text>
</comment>